<feature type="compositionally biased region" description="Basic and acidic residues" evidence="1">
    <location>
        <begin position="172"/>
        <end position="186"/>
    </location>
</feature>
<organism evidence="2 3">
    <name type="scientific">Streptoalloteichus hindustanus</name>
    <dbReference type="NCBI Taxonomy" id="2017"/>
    <lineage>
        <taxon>Bacteria</taxon>
        <taxon>Bacillati</taxon>
        <taxon>Actinomycetota</taxon>
        <taxon>Actinomycetes</taxon>
        <taxon>Pseudonocardiales</taxon>
        <taxon>Pseudonocardiaceae</taxon>
        <taxon>Streptoalloteichus</taxon>
    </lineage>
</organism>
<dbReference type="Proteomes" id="UP000184501">
    <property type="component" value="Unassembled WGS sequence"/>
</dbReference>
<dbReference type="AlphaFoldDB" id="A0A1M5PFZ4"/>
<proteinExistence type="predicted"/>
<keyword evidence="3" id="KW-1185">Reference proteome</keyword>
<evidence type="ECO:0000313" key="2">
    <source>
        <dbReference type="EMBL" id="SHH00183.1"/>
    </source>
</evidence>
<reference evidence="2 3" key="1">
    <citation type="submission" date="2016-11" db="EMBL/GenBank/DDBJ databases">
        <authorList>
            <person name="Jaros S."/>
            <person name="Januszkiewicz K."/>
            <person name="Wedrychowicz H."/>
        </authorList>
    </citation>
    <scope>NUCLEOTIDE SEQUENCE [LARGE SCALE GENOMIC DNA]</scope>
    <source>
        <strain evidence="2 3">DSM 44523</strain>
    </source>
</reference>
<dbReference type="STRING" id="2017.SAMN05444320_11831"/>
<gene>
    <name evidence="2" type="ORF">SAMN05444320_11831</name>
</gene>
<accession>A0A1M5PFZ4</accession>
<protein>
    <submittedName>
        <fullName evidence="2">Uncharacterized protein</fullName>
    </submittedName>
</protein>
<sequence length="311" mass="32363">MPGGRPAAGPVPPCGRIGDAMDDELELLITAVVAAEGADQARAACRGLRARVGGRVVETADCSDEDPGCWSVTISVRPGERAGSTAAAALTRSIRSFLRSLDPGFATSRVACEPPTAWTVVDDPDLVAPLVPGGERLLVEAWTGARWLPAGGDFAAGGARPGRTNHTDHTVYSDHVDDTGDAHDSDDWSEPEPVDDGSGPRLRLWVDVVAEREAGAEWQARAVASRITREARLTGVARHTTAIRVGFDLGRVDGDPGQVVATAVATLGGTGWTPPERTERAVVAGWRTPSPPPSGISAVELAADATAPVPR</sequence>
<dbReference type="EMBL" id="FQVN01000018">
    <property type="protein sequence ID" value="SHH00183.1"/>
    <property type="molecule type" value="Genomic_DNA"/>
</dbReference>
<evidence type="ECO:0000256" key="1">
    <source>
        <dbReference type="SAM" id="MobiDB-lite"/>
    </source>
</evidence>
<name>A0A1M5PFZ4_STRHI</name>
<feature type="region of interest" description="Disordered" evidence="1">
    <location>
        <begin position="172"/>
        <end position="199"/>
    </location>
</feature>
<evidence type="ECO:0000313" key="3">
    <source>
        <dbReference type="Proteomes" id="UP000184501"/>
    </source>
</evidence>